<name>A0A9N8DGQ4_9STRA</name>
<feature type="region of interest" description="Disordered" evidence="3">
    <location>
        <begin position="151"/>
        <end position="214"/>
    </location>
</feature>
<dbReference type="InterPro" id="IPR001164">
    <property type="entry name" value="ArfGAP_dom"/>
</dbReference>
<accession>A0A9N8DGQ4</accession>
<dbReference type="AlphaFoldDB" id="A0A9N8DGQ4"/>
<evidence type="ECO:0000259" key="4">
    <source>
        <dbReference type="PROSITE" id="PS50115"/>
    </source>
</evidence>
<dbReference type="InterPro" id="IPR037278">
    <property type="entry name" value="ARFGAP/RecO"/>
</dbReference>
<reference evidence="5" key="1">
    <citation type="submission" date="2020-06" db="EMBL/GenBank/DDBJ databases">
        <authorList>
            <consortium name="Plant Systems Biology data submission"/>
        </authorList>
    </citation>
    <scope>NUCLEOTIDE SEQUENCE</scope>
    <source>
        <strain evidence="5">D6</strain>
    </source>
</reference>
<sequence>MADQKEMKKRLKVLMQKPENQVCSDCPERQPRWASLIVAPPGSPPGTLATGAFCCLECSGSHRRLGVHISFVRSINLDSWKEKEVLAMENGGNKKVNAIWEANLARFGAQKPPSGADLTTRERYIRDKYERRKFFDPTALVNYQNNEPSFDDLVPKGGADFANFGPPPDTQVSDAAKLRAEKKKKKAPTRNKSFEAPSRSKSGEGKKRNKKEPEPAVADLLDFGAVEPAVAPPTNSSSNGGAPFGDFFGQTEAQAGPPAQMADTRQGGQDRAGGGRRRGSRSRSKSRADMRTKSKTPDREKTRKTQQQDILNMYNAPMGAPAVPGVGGAAAGINNMTPNNNQANMMAMMQQMQNMNMNPQQQQQQPAAFGMPSMVPSSSAAAQDNNAGGKHNSRLQMHQNLMMQQMQSQMQQQQRNLQQMQRMMQQNPQMMQQMQQLQAQMQQQQQGGMNPQMMQAMMNKNAMPAAGGPGAMPQMMGGTMNPNMMMMGMNSTPNVMMGMNPNMMMAQQPQAPQMNASMNFGGMPMMGAAPNGRASATANRSPEKEDPFAQFGANAFR</sequence>
<dbReference type="CDD" id="cd08204">
    <property type="entry name" value="ArfGap"/>
    <property type="match status" value="1"/>
</dbReference>
<dbReference type="OrthoDB" id="983479at2759"/>
<feature type="region of interest" description="Disordered" evidence="3">
    <location>
        <begin position="369"/>
        <end position="391"/>
    </location>
</feature>
<dbReference type="Proteomes" id="UP001153069">
    <property type="component" value="Unassembled WGS sequence"/>
</dbReference>
<comment type="caution">
    <text evidence="5">The sequence shown here is derived from an EMBL/GenBank/DDBJ whole genome shotgun (WGS) entry which is preliminary data.</text>
</comment>
<feature type="region of interest" description="Disordered" evidence="3">
    <location>
        <begin position="228"/>
        <end position="306"/>
    </location>
</feature>
<feature type="compositionally biased region" description="Basic residues" evidence="3">
    <location>
        <begin position="180"/>
        <end position="189"/>
    </location>
</feature>
<keyword evidence="6" id="KW-1185">Reference proteome</keyword>
<keyword evidence="1" id="KW-0863">Zinc-finger</keyword>
<feature type="coiled-coil region" evidence="2">
    <location>
        <begin position="403"/>
        <end position="447"/>
    </location>
</feature>
<dbReference type="PRINTS" id="PR00405">
    <property type="entry name" value="REVINTRACTNG"/>
</dbReference>
<keyword evidence="1" id="KW-0862">Zinc</keyword>
<dbReference type="EMBL" id="CAICTM010000116">
    <property type="protein sequence ID" value="CAB9501756.1"/>
    <property type="molecule type" value="Genomic_DNA"/>
</dbReference>
<dbReference type="Gene3D" id="1.10.220.150">
    <property type="entry name" value="Arf GTPase activating protein"/>
    <property type="match status" value="1"/>
</dbReference>
<dbReference type="GO" id="GO:0005096">
    <property type="term" value="F:GTPase activator activity"/>
    <property type="evidence" value="ECO:0007669"/>
    <property type="project" value="InterPro"/>
</dbReference>
<dbReference type="PANTHER" id="PTHR45705:SF1">
    <property type="entry name" value="FI20236P1"/>
    <property type="match status" value="1"/>
</dbReference>
<keyword evidence="2" id="KW-0175">Coiled coil</keyword>
<evidence type="ECO:0000313" key="6">
    <source>
        <dbReference type="Proteomes" id="UP001153069"/>
    </source>
</evidence>
<evidence type="ECO:0000256" key="2">
    <source>
        <dbReference type="SAM" id="Coils"/>
    </source>
</evidence>
<dbReference type="InterPro" id="IPR051718">
    <property type="entry name" value="ARF_GTPase-activating"/>
</dbReference>
<dbReference type="PANTHER" id="PTHR45705">
    <property type="entry name" value="FI20236P1"/>
    <property type="match status" value="1"/>
</dbReference>
<dbReference type="GO" id="GO:0005737">
    <property type="term" value="C:cytoplasm"/>
    <property type="evidence" value="ECO:0007669"/>
    <property type="project" value="TreeGrafter"/>
</dbReference>
<evidence type="ECO:0000256" key="3">
    <source>
        <dbReference type="SAM" id="MobiDB-lite"/>
    </source>
</evidence>
<protein>
    <submittedName>
        <fullName evidence="5">With coiled-coil, ANK repeat and PH domain-containing protein</fullName>
    </submittedName>
</protein>
<dbReference type="PROSITE" id="PS50115">
    <property type="entry name" value="ARFGAP"/>
    <property type="match status" value="1"/>
</dbReference>
<evidence type="ECO:0000256" key="1">
    <source>
        <dbReference type="PROSITE-ProRule" id="PRU00288"/>
    </source>
</evidence>
<dbReference type="SUPFAM" id="SSF57863">
    <property type="entry name" value="ArfGap/RecO-like zinc finger"/>
    <property type="match status" value="1"/>
</dbReference>
<dbReference type="GO" id="GO:0008270">
    <property type="term" value="F:zinc ion binding"/>
    <property type="evidence" value="ECO:0007669"/>
    <property type="project" value="UniProtKB-KW"/>
</dbReference>
<dbReference type="SMART" id="SM00105">
    <property type="entry name" value="ArfGap"/>
    <property type="match status" value="1"/>
</dbReference>
<dbReference type="Pfam" id="PF01412">
    <property type="entry name" value="ArfGap"/>
    <property type="match status" value="1"/>
</dbReference>
<proteinExistence type="predicted"/>
<keyword evidence="1" id="KW-0479">Metal-binding</keyword>
<feature type="compositionally biased region" description="Basic and acidic residues" evidence="3">
    <location>
        <begin position="201"/>
        <end position="214"/>
    </location>
</feature>
<organism evidence="5 6">
    <name type="scientific">Seminavis robusta</name>
    <dbReference type="NCBI Taxonomy" id="568900"/>
    <lineage>
        <taxon>Eukaryota</taxon>
        <taxon>Sar</taxon>
        <taxon>Stramenopiles</taxon>
        <taxon>Ochrophyta</taxon>
        <taxon>Bacillariophyta</taxon>
        <taxon>Bacillariophyceae</taxon>
        <taxon>Bacillariophycidae</taxon>
        <taxon>Naviculales</taxon>
        <taxon>Naviculaceae</taxon>
        <taxon>Seminavis</taxon>
    </lineage>
</organism>
<feature type="compositionally biased region" description="Basic and acidic residues" evidence="3">
    <location>
        <begin position="286"/>
        <end position="303"/>
    </location>
</feature>
<evidence type="ECO:0000313" key="5">
    <source>
        <dbReference type="EMBL" id="CAB9501756.1"/>
    </source>
</evidence>
<feature type="compositionally biased region" description="Basic residues" evidence="3">
    <location>
        <begin position="274"/>
        <end position="285"/>
    </location>
</feature>
<feature type="domain" description="Arf-GAP" evidence="4">
    <location>
        <begin position="8"/>
        <end position="148"/>
    </location>
</feature>
<gene>
    <name evidence="5" type="ORF">SEMRO_117_G057490.1</name>
</gene>
<dbReference type="InterPro" id="IPR038508">
    <property type="entry name" value="ArfGAP_dom_sf"/>
</dbReference>
<feature type="region of interest" description="Disordered" evidence="3">
    <location>
        <begin position="530"/>
        <end position="557"/>
    </location>
</feature>